<dbReference type="Proteomes" id="UP000702425">
    <property type="component" value="Unassembled WGS sequence"/>
</dbReference>
<organism evidence="1 2">
    <name type="scientific">Microcoleus asticus IPMA8</name>
    <dbReference type="NCBI Taxonomy" id="2563858"/>
    <lineage>
        <taxon>Bacteria</taxon>
        <taxon>Bacillati</taxon>
        <taxon>Cyanobacteriota</taxon>
        <taxon>Cyanophyceae</taxon>
        <taxon>Oscillatoriophycideae</taxon>
        <taxon>Oscillatoriales</taxon>
        <taxon>Microcoleaceae</taxon>
        <taxon>Microcoleus</taxon>
        <taxon>Microcoleus asticus</taxon>
    </lineage>
</organism>
<sequence>MPKGVEGVNWLTTAHLVRDPTEMCGMKLYAVEHHNIVTSRFCRSHI</sequence>
<comment type="caution">
    <text evidence="1">The sequence shown here is derived from an EMBL/GenBank/DDBJ whole genome shotgun (WGS) entry which is preliminary data.</text>
</comment>
<name>A0ABX2D6M2_9CYAN</name>
<keyword evidence="2" id="KW-1185">Reference proteome</keyword>
<protein>
    <submittedName>
        <fullName evidence="1">Uncharacterized protein</fullName>
    </submittedName>
</protein>
<evidence type="ECO:0000313" key="2">
    <source>
        <dbReference type="Proteomes" id="UP000702425"/>
    </source>
</evidence>
<dbReference type="EMBL" id="SRRZ01000138">
    <property type="protein sequence ID" value="NQE37607.1"/>
    <property type="molecule type" value="Genomic_DNA"/>
</dbReference>
<evidence type="ECO:0000313" key="1">
    <source>
        <dbReference type="EMBL" id="NQE37607.1"/>
    </source>
</evidence>
<dbReference type="RefSeq" id="WP_216670738.1">
    <property type="nucleotide sequence ID" value="NZ_SRRZ01000138.1"/>
</dbReference>
<proteinExistence type="predicted"/>
<reference evidence="1 2" key="1">
    <citation type="journal article" date="2020" name="Sci. Rep.">
        <title>A novel cyanobacterial geosmin producer, revising GeoA distribution and dispersion patterns in Bacteria.</title>
        <authorList>
            <person name="Churro C."/>
            <person name="Semedo-Aguiar A.P."/>
            <person name="Silva A.D."/>
            <person name="Pereira-Leal J.B."/>
            <person name="Leite R.B."/>
        </authorList>
    </citation>
    <scope>NUCLEOTIDE SEQUENCE [LARGE SCALE GENOMIC DNA]</scope>
    <source>
        <strain evidence="1 2">IPMA8</strain>
    </source>
</reference>
<accession>A0ABX2D6M2</accession>
<gene>
    <name evidence="1" type="ORF">E5S67_05382</name>
</gene>